<organism evidence="1 2">
    <name type="scientific">Candidatus Enterococcus moelleringii</name>
    <dbReference type="NCBI Taxonomy" id="2815325"/>
    <lineage>
        <taxon>Bacteria</taxon>
        <taxon>Bacillati</taxon>
        <taxon>Bacillota</taxon>
        <taxon>Bacilli</taxon>
        <taxon>Lactobacillales</taxon>
        <taxon>Enterococcaceae</taxon>
        <taxon>Enterococcus</taxon>
    </lineage>
</organism>
<proteinExistence type="predicted"/>
<dbReference type="InterPro" id="IPR007920">
    <property type="entry name" value="UPF0223"/>
</dbReference>
<dbReference type="SUPFAM" id="SSF158504">
    <property type="entry name" value="BH2638-like"/>
    <property type="match status" value="1"/>
</dbReference>
<dbReference type="NCBIfam" id="NF003353">
    <property type="entry name" value="PRK04387.1"/>
    <property type="match status" value="1"/>
</dbReference>
<accession>A0ABS3LD51</accession>
<reference evidence="1 2" key="1">
    <citation type="submission" date="2021-03" db="EMBL/GenBank/DDBJ databases">
        <title>Enterococcal diversity collection.</title>
        <authorList>
            <person name="Gilmore M.S."/>
            <person name="Schwartzman J."/>
            <person name="Van Tyne D."/>
            <person name="Martin M."/>
            <person name="Earl A.M."/>
            <person name="Manson A.L."/>
            <person name="Straub T."/>
            <person name="Salamzade R."/>
            <person name="Saavedra J."/>
            <person name="Lebreton F."/>
            <person name="Prichula J."/>
            <person name="Schaufler K."/>
            <person name="Gaca A."/>
            <person name="Sgardioli B."/>
            <person name="Wagenaar J."/>
            <person name="Strong T."/>
        </authorList>
    </citation>
    <scope>NUCLEOTIDE SEQUENCE [LARGE SCALE GENOMIC DNA]</scope>
    <source>
        <strain evidence="1 2">669A</strain>
    </source>
</reference>
<dbReference type="Gene3D" id="1.10.220.80">
    <property type="entry name" value="BH2638-like"/>
    <property type="match status" value="1"/>
</dbReference>
<dbReference type="Proteomes" id="UP000664601">
    <property type="component" value="Unassembled WGS sequence"/>
</dbReference>
<dbReference type="InterPro" id="IPR023324">
    <property type="entry name" value="BH2638-like_sf"/>
</dbReference>
<evidence type="ECO:0000313" key="2">
    <source>
        <dbReference type="Proteomes" id="UP000664601"/>
    </source>
</evidence>
<dbReference type="RefSeq" id="WP_207673934.1">
    <property type="nucleotide sequence ID" value="NZ_JAFREM010000018.1"/>
</dbReference>
<comment type="caution">
    <text evidence="1">The sequence shown here is derived from an EMBL/GenBank/DDBJ whole genome shotgun (WGS) entry which is preliminary data.</text>
</comment>
<sequence length="90" mass="10268">MDNYSYPIDPDWSREEMVAVIDFLNLVEQANEGGVETAVFLAGYQKFKQVIRSIGEEKKIGREFEAASGYSLYRTVQAAKQESKKRLKLS</sequence>
<dbReference type="Pfam" id="PF05256">
    <property type="entry name" value="UPF0223"/>
    <property type="match status" value="1"/>
</dbReference>
<name>A0ABS3LD51_9ENTE</name>
<dbReference type="EMBL" id="JAFREM010000018">
    <property type="protein sequence ID" value="MBO1307020.1"/>
    <property type="molecule type" value="Genomic_DNA"/>
</dbReference>
<protein>
    <submittedName>
        <fullName evidence="1">UPF0223 family protein</fullName>
    </submittedName>
</protein>
<gene>
    <name evidence="1" type="ORF">JZO70_12660</name>
</gene>
<evidence type="ECO:0000313" key="1">
    <source>
        <dbReference type="EMBL" id="MBO1307020.1"/>
    </source>
</evidence>
<dbReference type="PIRSF" id="PIRSF037260">
    <property type="entry name" value="UPF0223"/>
    <property type="match status" value="1"/>
</dbReference>
<keyword evidence="2" id="KW-1185">Reference proteome</keyword>